<name>A0A0B5DS77_9RHOB</name>
<proteinExistence type="predicted"/>
<dbReference type="Proteomes" id="UP000031521">
    <property type="component" value="Chromosome"/>
</dbReference>
<dbReference type="STRING" id="1208324.P73_1174"/>
<organism evidence="1 2">
    <name type="scientific">Celeribacter indicus</name>
    <dbReference type="NCBI Taxonomy" id="1208324"/>
    <lineage>
        <taxon>Bacteria</taxon>
        <taxon>Pseudomonadati</taxon>
        <taxon>Pseudomonadota</taxon>
        <taxon>Alphaproteobacteria</taxon>
        <taxon>Rhodobacterales</taxon>
        <taxon>Roseobacteraceae</taxon>
        <taxon>Celeribacter</taxon>
    </lineage>
</organism>
<dbReference type="KEGG" id="cid:P73_1174"/>
<reference evidence="1 2" key="1">
    <citation type="journal article" date="2014" name="Int. J. Syst. Evol. Microbiol.">
        <title>Celeribacter indicus sp. nov., a polycyclic aromatic hydrocarbon-degrading bacterium from deep-sea sediment and reclassification of Huaishuia halophila as Celeribacter halophilus comb. nov.</title>
        <authorList>
            <person name="Lai Q."/>
            <person name="Cao J."/>
            <person name="Yuan J."/>
            <person name="Li F."/>
            <person name="Shao Z."/>
        </authorList>
    </citation>
    <scope>NUCLEOTIDE SEQUENCE [LARGE SCALE GENOMIC DNA]</scope>
    <source>
        <strain evidence="1">P73</strain>
    </source>
</reference>
<gene>
    <name evidence="1" type="ORF">P73_1174</name>
</gene>
<accession>A0A0B5DS77</accession>
<evidence type="ECO:0000313" key="2">
    <source>
        <dbReference type="Proteomes" id="UP000031521"/>
    </source>
</evidence>
<dbReference type="RefSeq" id="WP_162484065.1">
    <property type="nucleotide sequence ID" value="NZ_CP004393.1"/>
</dbReference>
<dbReference type="HOGENOM" id="CLU_2732639_0_0_5"/>
<evidence type="ECO:0000313" key="1">
    <source>
        <dbReference type="EMBL" id="AJE45889.1"/>
    </source>
</evidence>
<sequence>MSETACKVCAFYEVKATASDKDGECRFNPPVFLNEQEHRGKWPVVESEDWSVISRKTPPDRKGRPRAACRR</sequence>
<dbReference type="EMBL" id="CP004393">
    <property type="protein sequence ID" value="AJE45889.1"/>
    <property type="molecule type" value="Genomic_DNA"/>
</dbReference>
<dbReference type="AlphaFoldDB" id="A0A0B5DS77"/>
<protein>
    <submittedName>
        <fullName evidence="1">Uncharacterized protein</fullName>
    </submittedName>
</protein>
<keyword evidence="2" id="KW-1185">Reference proteome</keyword>